<evidence type="ECO:0000313" key="5">
    <source>
        <dbReference type="Proteomes" id="UP000319949"/>
    </source>
</evidence>
<dbReference type="InterPro" id="IPR011075">
    <property type="entry name" value="TetR_C"/>
</dbReference>
<name>A0A560DZD1_9BRAD</name>
<organism evidence="4 5">
    <name type="scientific">Bradyrhizobium stylosanthis</name>
    <dbReference type="NCBI Taxonomy" id="1803665"/>
    <lineage>
        <taxon>Bacteria</taxon>
        <taxon>Pseudomonadati</taxon>
        <taxon>Pseudomonadota</taxon>
        <taxon>Alphaproteobacteria</taxon>
        <taxon>Hyphomicrobiales</taxon>
        <taxon>Nitrobacteraceae</taxon>
        <taxon>Bradyrhizobium</taxon>
    </lineage>
</organism>
<reference evidence="4 5" key="1">
    <citation type="submission" date="2019-06" db="EMBL/GenBank/DDBJ databases">
        <title>Genomic Encyclopedia of Type Strains, Phase IV (KMG-V): Genome sequencing to study the core and pangenomes of soil and plant-associated prokaryotes.</title>
        <authorList>
            <person name="Whitman W."/>
        </authorList>
    </citation>
    <scope>NUCLEOTIDE SEQUENCE [LARGE SCALE GENOMIC DNA]</scope>
    <source>
        <strain evidence="4 5">BR 510</strain>
    </source>
</reference>
<protein>
    <submittedName>
        <fullName evidence="4">TetR family transcriptional regulator</fullName>
    </submittedName>
</protein>
<evidence type="ECO:0000259" key="3">
    <source>
        <dbReference type="Pfam" id="PF16859"/>
    </source>
</evidence>
<dbReference type="AlphaFoldDB" id="A0A560DZD1"/>
<dbReference type="InterPro" id="IPR036271">
    <property type="entry name" value="Tet_transcr_reg_TetR-rel_C_sf"/>
</dbReference>
<keyword evidence="2" id="KW-0804">Transcription</keyword>
<keyword evidence="1" id="KW-0805">Transcription regulation</keyword>
<comment type="caution">
    <text evidence="4">The sequence shown here is derived from an EMBL/GenBank/DDBJ whole genome shotgun (WGS) entry which is preliminary data.</text>
</comment>
<dbReference type="Pfam" id="PF16859">
    <property type="entry name" value="TetR_C_11"/>
    <property type="match status" value="1"/>
</dbReference>
<dbReference type="Gene3D" id="1.10.357.10">
    <property type="entry name" value="Tetracycline Repressor, domain 2"/>
    <property type="match status" value="1"/>
</dbReference>
<dbReference type="EMBL" id="VITK01000003">
    <property type="protein sequence ID" value="TWB02437.1"/>
    <property type="molecule type" value="Genomic_DNA"/>
</dbReference>
<evidence type="ECO:0000256" key="1">
    <source>
        <dbReference type="ARBA" id="ARBA00023015"/>
    </source>
</evidence>
<evidence type="ECO:0000256" key="2">
    <source>
        <dbReference type="ARBA" id="ARBA00023163"/>
    </source>
</evidence>
<dbReference type="Proteomes" id="UP000319949">
    <property type="component" value="Unassembled WGS sequence"/>
</dbReference>
<dbReference type="SUPFAM" id="SSF48498">
    <property type="entry name" value="Tetracyclin repressor-like, C-terminal domain"/>
    <property type="match status" value="1"/>
</dbReference>
<sequence>MDKDAHPAEALLKHWRMMAQQYSGKAGDIASQIIAAGQSEPVIMAEFLSKFHVERAAMARGTVERLMRAVPSIRERIAEERFMELFYSPIHTRLLLRHHPIDREFIQTFPVDFFRVFGVEFDDGGRLRSLPRAGSDTATGKIVRAKQ</sequence>
<gene>
    <name evidence="4" type="ORF">FBZ96_1031219</name>
</gene>
<accession>A0A560DZD1</accession>
<proteinExistence type="predicted"/>
<keyword evidence="5" id="KW-1185">Reference proteome</keyword>
<evidence type="ECO:0000313" key="4">
    <source>
        <dbReference type="EMBL" id="TWB02437.1"/>
    </source>
</evidence>
<feature type="domain" description="Tetracyclin repressor-like C-terminal" evidence="3">
    <location>
        <begin position="10"/>
        <end position="107"/>
    </location>
</feature>